<reference evidence="1" key="1">
    <citation type="journal article" date="2020" name="bioRxiv">
        <title>Chromosome-level reference genome of the European wasp spider Argiope bruennichi: a resource for studies on range expansion and evolutionary adaptation.</title>
        <authorList>
            <person name="Sheffer M.M."/>
            <person name="Hoppe A."/>
            <person name="Krehenwinkel H."/>
            <person name="Uhl G."/>
            <person name="Kuss A.W."/>
            <person name="Jensen L."/>
            <person name="Jensen C."/>
            <person name="Gillespie R.G."/>
            <person name="Hoff K.J."/>
            <person name="Prost S."/>
        </authorList>
    </citation>
    <scope>NUCLEOTIDE SEQUENCE</scope>
</reference>
<name>A0A8T0EZU9_ARGBR</name>
<proteinExistence type="predicted"/>
<dbReference type="EMBL" id="JABXBU010000030">
    <property type="protein sequence ID" value="KAF8784337.1"/>
    <property type="molecule type" value="Genomic_DNA"/>
</dbReference>
<evidence type="ECO:0000313" key="2">
    <source>
        <dbReference type="Proteomes" id="UP000807504"/>
    </source>
</evidence>
<sequence>MKPIVSTGSQYENIVVVGEAIDLAVFQTGIALMTAENKEEKDPKFFPRNKFIFSALAVTRFSGLTGTKIYAVKPVLA</sequence>
<dbReference type="AlphaFoldDB" id="A0A8T0EZU9"/>
<gene>
    <name evidence="1" type="ORF">HNY73_010027</name>
</gene>
<accession>A0A8T0EZU9</accession>
<organism evidence="1 2">
    <name type="scientific">Argiope bruennichi</name>
    <name type="common">Wasp spider</name>
    <name type="synonym">Aranea bruennichi</name>
    <dbReference type="NCBI Taxonomy" id="94029"/>
    <lineage>
        <taxon>Eukaryota</taxon>
        <taxon>Metazoa</taxon>
        <taxon>Ecdysozoa</taxon>
        <taxon>Arthropoda</taxon>
        <taxon>Chelicerata</taxon>
        <taxon>Arachnida</taxon>
        <taxon>Araneae</taxon>
        <taxon>Araneomorphae</taxon>
        <taxon>Entelegynae</taxon>
        <taxon>Araneoidea</taxon>
        <taxon>Araneidae</taxon>
        <taxon>Argiope</taxon>
    </lineage>
</organism>
<protein>
    <submittedName>
        <fullName evidence="1">Uncharacterized protein</fullName>
    </submittedName>
</protein>
<evidence type="ECO:0000313" key="1">
    <source>
        <dbReference type="EMBL" id="KAF8784337.1"/>
    </source>
</evidence>
<reference evidence="1" key="2">
    <citation type="submission" date="2020-06" db="EMBL/GenBank/DDBJ databases">
        <authorList>
            <person name="Sheffer M."/>
        </authorList>
    </citation>
    <scope>NUCLEOTIDE SEQUENCE</scope>
</reference>
<keyword evidence="2" id="KW-1185">Reference proteome</keyword>
<comment type="caution">
    <text evidence="1">The sequence shown here is derived from an EMBL/GenBank/DDBJ whole genome shotgun (WGS) entry which is preliminary data.</text>
</comment>
<dbReference type="Proteomes" id="UP000807504">
    <property type="component" value="Unassembled WGS sequence"/>
</dbReference>